<feature type="domain" description="SWIM-type" evidence="5">
    <location>
        <begin position="521"/>
        <end position="553"/>
    </location>
</feature>
<sequence>MSKHFANPFKLLQKHCRYDKKRKGFYDEEIASDQQSGYVTECFYVGSVITCKNLPDLKFAIASTCAKEDNTIARIIRSHKNRFDWVCYFSVPHKNEKFPHLAPSSLCPFTMNWVPRNKNENYLEYYCRKMVPNHNHPRLTTSNLQEIPRSVCLSNDIKVYALTLYQEGFTPKRIYEKIVEKHPDIMFNYRKIKDFVKYECQKKKMAMTYEDIIKNHIKTPDTIIESEPKTERFFATTTEKIYIWNNMKDIMFISTSYNIYSYFNFTILMVTVDSWGNNNLIALTLARIGNELSYSWAFKKFKKLGLVDPEIIVMDSEPVLYNCLKKCFPQTKILFSVLHVLERLHGIFSNDWTIIREKMIGIYKAESEPEIIKKFSEMVDEIPVTARNNELENLMIKRKKWTKYWTCNYFLAGLHSKRRIRNVEVLLKAINSLLKKEAKFNIFKEFEDMQTSNNTKISNFEKPEVVLGLKGINGLQNLYTDFCIQKILRSLNGMENCEIKSELGENFIYVEDDRHFCKEEFEIDVNAASCNCNKTIKYKIPCCHLLFTCKKIKGDLLPFIVTNTSRRWLLPQNWNKSDAEIFQMIKSMPPEIEKPKNEIFMKI</sequence>
<name>A0AAU9JQL2_9CILI</name>
<comment type="caution">
    <text evidence="6">The sequence shown here is derived from an EMBL/GenBank/DDBJ whole genome shotgun (WGS) entry which is preliminary data.</text>
</comment>
<reference evidence="6" key="1">
    <citation type="submission" date="2021-09" db="EMBL/GenBank/DDBJ databases">
        <authorList>
            <consortium name="AG Swart"/>
            <person name="Singh M."/>
            <person name="Singh A."/>
            <person name="Seah K."/>
            <person name="Emmerich C."/>
        </authorList>
    </citation>
    <scope>NUCLEOTIDE SEQUENCE</scope>
    <source>
        <strain evidence="6">ATCC30299</strain>
    </source>
</reference>
<dbReference type="Proteomes" id="UP001162131">
    <property type="component" value="Unassembled WGS sequence"/>
</dbReference>
<dbReference type="PANTHER" id="PTHR31669">
    <property type="entry name" value="PROTEIN FAR1-RELATED SEQUENCE 10-RELATED"/>
    <property type="match status" value="1"/>
</dbReference>
<evidence type="ECO:0000313" key="7">
    <source>
        <dbReference type="Proteomes" id="UP001162131"/>
    </source>
</evidence>
<evidence type="ECO:0000313" key="6">
    <source>
        <dbReference type="EMBL" id="CAG9328275.1"/>
    </source>
</evidence>
<keyword evidence="3" id="KW-0233">DNA recombination</keyword>
<dbReference type="GO" id="GO:0008270">
    <property type="term" value="F:zinc ion binding"/>
    <property type="evidence" value="ECO:0007669"/>
    <property type="project" value="UniProtKB-KW"/>
</dbReference>
<dbReference type="InterPro" id="IPR007527">
    <property type="entry name" value="Znf_SWIM"/>
</dbReference>
<keyword evidence="2" id="KW-0238">DNA-binding</keyword>
<dbReference type="InterPro" id="IPR001207">
    <property type="entry name" value="Transposase_mutator"/>
</dbReference>
<keyword evidence="4" id="KW-0479">Metal-binding</keyword>
<gene>
    <name evidence="6" type="ORF">BSTOLATCC_MIC45730</name>
</gene>
<dbReference type="EMBL" id="CAJZBQ010000045">
    <property type="protein sequence ID" value="CAG9328275.1"/>
    <property type="molecule type" value="Genomic_DNA"/>
</dbReference>
<evidence type="ECO:0000256" key="1">
    <source>
        <dbReference type="ARBA" id="ARBA00022578"/>
    </source>
</evidence>
<dbReference type="PROSITE" id="PS50966">
    <property type="entry name" value="ZF_SWIM"/>
    <property type="match status" value="1"/>
</dbReference>
<dbReference type="AlphaFoldDB" id="A0AAU9JQL2"/>
<protein>
    <recommendedName>
        <fullName evidence="5">SWIM-type domain-containing protein</fullName>
    </recommendedName>
</protein>
<dbReference type="GO" id="GO:0006355">
    <property type="term" value="P:regulation of DNA-templated transcription"/>
    <property type="evidence" value="ECO:0007669"/>
    <property type="project" value="InterPro"/>
</dbReference>
<keyword evidence="1" id="KW-0815">Transposition</keyword>
<evidence type="ECO:0000259" key="5">
    <source>
        <dbReference type="PROSITE" id="PS50966"/>
    </source>
</evidence>
<evidence type="ECO:0000256" key="2">
    <source>
        <dbReference type="ARBA" id="ARBA00023125"/>
    </source>
</evidence>
<organism evidence="6 7">
    <name type="scientific">Blepharisma stoltei</name>
    <dbReference type="NCBI Taxonomy" id="1481888"/>
    <lineage>
        <taxon>Eukaryota</taxon>
        <taxon>Sar</taxon>
        <taxon>Alveolata</taxon>
        <taxon>Ciliophora</taxon>
        <taxon>Postciliodesmatophora</taxon>
        <taxon>Heterotrichea</taxon>
        <taxon>Heterotrichida</taxon>
        <taxon>Blepharismidae</taxon>
        <taxon>Blepharisma</taxon>
    </lineage>
</organism>
<accession>A0AAU9JQL2</accession>
<dbReference type="PANTHER" id="PTHR31669:SF251">
    <property type="entry name" value="PROTEIN FAR1-RELATED SEQUENCE"/>
    <property type="match status" value="1"/>
</dbReference>
<dbReference type="InterPro" id="IPR031052">
    <property type="entry name" value="FHY3/FAR1"/>
</dbReference>
<evidence type="ECO:0000256" key="3">
    <source>
        <dbReference type="ARBA" id="ARBA00023172"/>
    </source>
</evidence>
<proteinExistence type="predicted"/>
<keyword evidence="7" id="KW-1185">Reference proteome</keyword>
<evidence type="ECO:0000256" key="4">
    <source>
        <dbReference type="PROSITE-ProRule" id="PRU00325"/>
    </source>
</evidence>
<dbReference type="Pfam" id="PF00872">
    <property type="entry name" value="Transposase_mut"/>
    <property type="match status" value="1"/>
</dbReference>
<keyword evidence="4" id="KW-0863">Zinc-finger</keyword>
<keyword evidence="4" id="KW-0862">Zinc</keyword>